<name>A0A4Y6V7Z8_9PROT</name>
<evidence type="ECO:0000256" key="4">
    <source>
        <dbReference type="ARBA" id="ARBA00022829"/>
    </source>
</evidence>
<evidence type="ECO:0000256" key="6">
    <source>
        <dbReference type="ARBA" id="ARBA00023125"/>
    </source>
</evidence>
<dbReference type="GO" id="GO:0005737">
    <property type="term" value="C:cytoplasm"/>
    <property type="evidence" value="ECO:0007669"/>
    <property type="project" value="UniProtKB-SubCell"/>
</dbReference>
<dbReference type="OrthoDB" id="9801717at2"/>
<feature type="active site" evidence="9">
    <location>
        <position position="240"/>
    </location>
</feature>
<comment type="function">
    <text evidence="9">Site-specific tyrosine recombinase, which acts by catalyzing the cutting and rejoining of the recombining DNA molecules. The XerC-XerD complex is essential to convert dimers of the bacterial chromosome into monomers to permit their segregation at cell division. It also contributes to the segregational stability of plasmids.</text>
</comment>
<dbReference type="InterPro" id="IPR013762">
    <property type="entry name" value="Integrase-like_cat_sf"/>
</dbReference>
<sequence length="298" mass="32941">MADDRYAEAFLEMLASERGAAKLTRAAYATDLSDAARFLAPSPLYKASASDVSEYLASLSRQKLSARTSARRLSCLRQYFRFLVLENVREDDPTARQIAPKVAATLPRPLSESEIRRLLEQGTKGHDDERRDILARAALELLYTTGLRISELLSLPALCVQSKGPMLLVRGKGGRERLVPLSQAARDAAEALVHYDRGLGSDYLFPGRNPSKPLTRQGFDKILYACALKADIDPERVSPHVLRHSFASHLLARGADLRALQMLLGHADIATTQIYTQVMAERLRQLVSLHHPLASVAS</sequence>
<keyword evidence="7 9" id="KW-0233">DNA recombination</keyword>
<dbReference type="InterPro" id="IPR011010">
    <property type="entry name" value="DNA_brk_join_enz"/>
</dbReference>
<evidence type="ECO:0000256" key="5">
    <source>
        <dbReference type="ARBA" id="ARBA00022908"/>
    </source>
</evidence>
<keyword evidence="6 9" id="KW-0238">DNA-binding</keyword>
<dbReference type="NCBIfam" id="NF001399">
    <property type="entry name" value="PRK00283.1"/>
    <property type="match status" value="1"/>
</dbReference>
<dbReference type="Pfam" id="PF02899">
    <property type="entry name" value="Phage_int_SAM_1"/>
    <property type="match status" value="1"/>
</dbReference>
<evidence type="ECO:0000256" key="8">
    <source>
        <dbReference type="ARBA" id="ARBA00023306"/>
    </source>
</evidence>
<dbReference type="Pfam" id="PF00589">
    <property type="entry name" value="Phage_integrase"/>
    <property type="match status" value="1"/>
</dbReference>
<dbReference type="InterPro" id="IPR004107">
    <property type="entry name" value="Integrase_SAM-like_N"/>
</dbReference>
<dbReference type="InterPro" id="IPR010998">
    <property type="entry name" value="Integrase_recombinase_N"/>
</dbReference>
<dbReference type="InterPro" id="IPR044068">
    <property type="entry name" value="CB"/>
</dbReference>
<dbReference type="EMBL" id="CP032485">
    <property type="protein sequence ID" value="QDH24810.1"/>
    <property type="molecule type" value="Genomic_DNA"/>
</dbReference>
<feature type="active site" evidence="9">
    <location>
        <position position="148"/>
    </location>
</feature>
<organism evidence="12 13">
    <name type="scientific">Neokomagataea tanensis</name>
    <dbReference type="NCBI Taxonomy" id="661191"/>
    <lineage>
        <taxon>Bacteria</taxon>
        <taxon>Pseudomonadati</taxon>
        <taxon>Pseudomonadota</taxon>
        <taxon>Alphaproteobacteria</taxon>
        <taxon>Acetobacterales</taxon>
        <taxon>Acetobacteraceae</taxon>
        <taxon>Neokomagataea</taxon>
    </lineage>
</organism>
<dbReference type="PROSITE" id="PS51898">
    <property type="entry name" value="TYR_RECOMBINASE"/>
    <property type="match status" value="1"/>
</dbReference>
<dbReference type="GO" id="GO:0003677">
    <property type="term" value="F:DNA binding"/>
    <property type="evidence" value="ECO:0007669"/>
    <property type="project" value="UniProtKB-UniRule"/>
</dbReference>
<keyword evidence="2 9" id="KW-0963">Cytoplasm</keyword>
<dbReference type="HAMAP" id="MF_01808">
    <property type="entry name" value="Recomb_XerC_XerD"/>
    <property type="match status" value="1"/>
</dbReference>
<comment type="similarity">
    <text evidence="9">Belongs to the 'phage' integrase family. XerC subfamily.</text>
</comment>
<dbReference type="AlphaFoldDB" id="A0A4Y6V7Z8"/>
<evidence type="ECO:0000313" key="13">
    <source>
        <dbReference type="Proteomes" id="UP000317214"/>
    </source>
</evidence>
<keyword evidence="5 9" id="KW-0229">DNA integration</keyword>
<protein>
    <recommendedName>
        <fullName evidence="9">Tyrosine recombinase XerC</fullName>
    </recommendedName>
</protein>
<dbReference type="KEGG" id="ntn:D5366_05790"/>
<dbReference type="PANTHER" id="PTHR30349">
    <property type="entry name" value="PHAGE INTEGRASE-RELATED"/>
    <property type="match status" value="1"/>
</dbReference>
<accession>A0A4Y6V7Z8</accession>
<keyword evidence="13" id="KW-1185">Reference proteome</keyword>
<dbReference type="Gene3D" id="1.10.443.10">
    <property type="entry name" value="Intergrase catalytic core"/>
    <property type="match status" value="1"/>
</dbReference>
<comment type="subunit">
    <text evidence="9">Forms a cyclic heterotetrameric complex composed of two molecules of XerC and two molecules of XerD.</text>
</comment>
<comment type="subcellular location">
    <subcellularLocation>
        <location evidence="1 9">Cytoplasm</location>
    </subcellularLocation>
</comment>
<dbReference type="InterPro" id="IPR050090">
    <property type="entry name" value="Tyrosine_recombinase_XerCD"/>
</dbReference>
<feature type="active site" description="O-(3'-phospho-DNA)-tyrosine intermediate" evidence="9">
    <location>
        <position position="275"/>
    </location>
</feature>
<evidence type="ECO:0000256" key="2">
    <source>
        <dbReference type="ARBA" id="ARBA00022490"/>
    </source>
</evidence>
<feature type="active site" evidence="9">
    <location>
        <position position="266"/>
    </location>
</feature>
<dbReference type="SUPFAM" id="SSF56349">
    <property type="entry name" value="DNA breaking-rejoining enzymes"/>
    <property type="match status" value="1"/>
</dbReference>
<keyword evidence="3 9" id="KW-0132">Cell division</keyword>
<evidence type="ECO:0000313" key="12">
    <source>
        <dbReference type="EMBL" id="QDH24810.1"/>
    </source>
</evidence>
<evidence type="ECO:0000256" key="1">
    <source>
        <dbReference type="ARBA" id="ARBA00004496"/>
    </source>
</evidence>
<evidence type="ECO:0000259" key="10">
    <source>
        <dbReference type="PROSITE" id="PS51898"/>
    </source>
</evidence>
<dbReference type="InterPro" id="IPR023009">
    <property type="entry name" value="Tyrosine_recombinase_XerC/XerD"/>
</dbReference>
<feature type="domain" description="Tyr recombinase" evidence="10">
    <location>
        <begin position="105"/>
        <end position="288"/>
    </location>
</feature>
<feature type="active site" evidence="9">
    <location>
        <position position="243"/>
    </location>
</feature>
<dbReference type="Proteomes" id="UP000317214">
    <property type="component" value="Chromosome"/>
</dbReference>
<evidence type="ECO:0000256" key="9">
    <source>
        <dbReference type="HAMAP-Rule" id="MF_01808"/>
    </source>
</evidence>
<reference evidence="12 13" key="1">
    <citation type="submission" date="2018-09" db="EMBL/GenBank/DDBJ databases">
        <title>The complete genome sequence of Neokomagataea tanensis NBRC 106556(T).</title>
        <authorList>
            <person name="Chua K.-O."/>
            <person name="See-Too W.-S."/>
            <person name="Hong K.-W."/>
            <person name="Yin W.-F."/>
            <person name="Chan K.-G."/>
        </authorList>
    </citation>
    <scope>NUCLEOTIDE SEQUENCE [LARGE SCALE GENOMIC DNA]</scope>
    <source>
        <strain evidence="13">AH13 \ NBRC 106556</strain>
    </source>
</reference>
<dbReference type="Gene3D" id="1.10.150.130">
    <property type="match status" value="1"/>
</dbReference>
<evidence type="ECO:0000256" key="7">
    <source>
        <dbReference type="ARBA" id="ARBA00023172"/>
    </source>
</evidence>
<dbReference type="RefSeq" id="WP_141492654.1">
    <property type="nucleotide sequence ID" value="NZ_CP032485.1"/>
</dbReference>
<dbReference type="GO" id="GO:0051301">
    <property type="term" value="P:cell division"/>
    <property type="evidence" value="ECO:0007669"/>
    <property type="project" value="UniProtKB-KW"/>
</dbReference>
<gene>
    <name evidence="9" type="primary">xerC</name>
    <name evidence="12" type="ORF">D5366_05790</name>
</gene>
<dbReference type="GO" id="GO:0007059">
    <property type="term" value="P:chromosome segregation"/>
    <property type="evidence" value="ECO:0007669"/>
    <property type="project" value="UniProtKB-UniRule"/>
</dbReference>
<keyword evidence="8 9" id="KW-0131">Cell cycle</keyword>
<feature type="active site" evidence="9">
    <location>
        <position position="172"/>
    </location>
</feature>
<dbReference type="PANTHER" id="PTHR30349:SF81">
    <property type="entry name" value="TYROSINE RECOMBINASE XERC"/>
    <property type="match status" value="1"/>
</dbReference>
<evidence type="ECO:0000256" key="3">
    <source>
        <dbReference type="ARBA" id="ARBA00022618"/>
    </source>
</evidence>
<dbReference type="InterPro" id="IPR002104">
    <property type="entry name" value="Integrase_catalytic"/>
</dbReference>
<dbReference type="PROSITE" id="PS51900">
    <property type="entry name" value="CB"/>
    <property type="match status" value="1"/>
</dbReference>
<proteinExistence type="inferred from homology"/>
<keyword evidence="4 9" id="KW-0159">Chromosome partition</keyword>
<evidence type="ECO:0000259" key="11">
    <source>
        <dbReference type="PROSITE" id="PS51900"/>
    </source>
</evidence>
<dbReference type="GO" id="GO:0009037">
    <property type="term" value="F:tyrosine-based site-specific recombinase activity"/>
    <property type="evidence" value="ECO:0007669"/>
    <property type="project" value="UniProtKB-UniRule"/>
</dbReference>
<dbReference type="GO" id="GO:0006313">
    <property type="term" value="P:DNA transposition"/>
    <property type="evidence" value="ECO:0007669"/>
    <property type="project" value="UniProtKB-UniRule"/>
</dbReference>
<feature type="domain" description="Core-binding (CB)" evidence="11">
    <location>
        <begin position="1"/>
        <end position="84"/>
    </location>
</feature>